<dbReference type="STRING" id="1562970.ING2E5B_1935"/>
<gene>
    <name evidence="4" type="ORF">ING2E5B_1935</name>
</gene>
<feature type="domain" description="AMP-dependent synthetase/ligase" evidence="3">
    <location>
        <begin position="50"/>
        <end position="223"/>
    </location>
</feature>
<dbReference type="KEGG" id="pbt:ING2E5B_1935"/>
<dbReference type="Gene3D" id="3.40.50.12780">
    <property type="entry name" value="N-terminal domain of ligase-like"/>
    <property type="match status" value="1"/>
</dbReference>
<dbReference type="Proteomes" id="UP000032417">
    <property type="component" value="Chromosome 1"/>
</dbReference>
<dbReference type="PANTHER" id="PTHR43201:SF5">
    <property type="entry name" value="MEDIUM-CHAIN ACYL-COA LIGASE ACSF2, MITOCHONDRIAL"/>
    <property type="match status" value="1"/>
</dbReference>
<accession>A0A098C425</accession>
<dbReference type="Pfam" id="PF00501">
    <property type="entry name" value="AMP-binding"/>
    <property type="match status" value="1"/>
</dbReference>
<dbReference type="PANTHER" id="PTHR43201">
    <property type="entry name" value="ACYL-COA SYNTHETASE"/>
    <property type="match status" value="1"/>
</dbReference>
<organism evidence="4 5">
    <name type="scientific">Fermentimonas caenicola</name>
    <dbReference type="NCBI Taxonomy" id="1562970"/>
    <lineage>
        <taxon>Bacteria</taxon>
        <taxon>Pseudomonadati</taxon>
        <taxon>Bacteroidota</taxon>
        <taxon>Bacteroidia</taxon>
        <taxon>Bacteroidales</taxon>
        <taxon>Dysgonomonadaceae</taxon>
        <taxon>Fermentimonas</taxon>
    </lineage>
</organism>
<proteinExistence type="inferred from homology"/>
<dbReference type="Gene3D" id="3.30.300.30">
    <property type="match status" value="1"/>
</dbReference>
<dbReference type="InterPro" id="IPR045851">
    <property type="entry name" value="AMP-bd_C_sf"/>
</dbReference>
<dbReference type="HOGENOM" id="CLU_062005_0_0_10"/>
<dbReference type="InterPro" id="IPR042099">
    <property type="entry name" value="ANL_N_sf"/>
</dbReference>
<name>A0A098C425_9BACT</name>
<protein>
    <recommendedName>
        <fullName evidence="3">AMP-dependent synthetase/ligase domain-containing protein</fullName>
    </recommendedName>
</protein>
<dbReference type="GO" id="GO:0006631">
    <property type="term" value="P:fatty acid metabolic process"/>
    <property type="evidence" value="ECO:0007669"/>
    <property type="project" value="TreeGrafter"/>
</dbReference>
<dbReference type="GO" id="GO:0031956">
    <property type="term" value="F:medium-chain fatty acid-CoA ligase activity"/>
    <property type="evidence" value="ECO:0007669"/>
    <property type="project" value="TreeGrafter"/>
</dbReference>
<dbReference type="OrthoDB" id="8870348at2"/>
<keyword evidence="2" id="KW-0436">Ligase</keyword>
<dbReference type="AlphaFoldDB" id="A0A098C425"/>
<dbReference type="EMBL" id="LN515532">
    <property type="protein sequence ID" value="CEA16672.1"/>
    <property type="molecule type" value="Genomic_DNA"/>
</dbReference>
<sequence>MDKIKISGKIFYREDFMGAEMPLYFKSSGFLEQIYTFLNEWFSLDNRIKLFTSGSTGKPKEIIVDKQKMIESAAMTCEYFKLKENDRALLCLSTEYIAGKMMLVRAIYCGMHIYPVTPNGNPLREVSSSFDFAAMVPLQVYNSLNSEKERIRLSQISNIIIGGGAIDKELEEDLKLLPNSLFSTYGMTETLSHIAIRKINGEGASDFYTPLSGVNLKLSDNSTLIIDAPKISDAPIVTNDIVELRDDATFRVIGRVDNIINTGGIKVQAEEVEDTLQPYLKGNYAISSVPHTKLGEAVVLIVDNIDDKYQAEEYVNKILPRYQQPLYIINVESIPMTGNGKIDRKSLKKLAELNIEL</sequence>
<dbReference type="PATRIC" id="fig|1562970.3.peg.1915"/>
<dbReference type="InterPro" id="IPR000873">
    <property type="entry name" value="AMP-dep_synth/lig_dom"/>
</dbReference>
<evidence type="ECO:0000256" key="1">
    <source>
        <dbReference type="ARBA" id="ARBA00006432"/>
    </source>
</evidence>
<evidence type="ECO:0000313" key="4">
    <source>
        <dbReference type="EMBL" id="CEA16672.1"/>
    </source>
</evidence>
<dbReference type="SUPFAM" id="SSF56801">
    <property type="entry name" value="Acetyl-CoA synthetase-like"/>
    <property type="match status" value="1"/>
</dbReference>
<comment type="similarity">
    <text evidence="1">Belongs to the ATP-dependent AMP-binding enzyme family.</text>
</comment>
<evidence type="ECO:0000259" key="3">
    <source>
        <dbReference type="Pfam" id="PF00501"/>
    </source>
</evidence>
<evidence type="ECO:0000313" key="5">
    <source>
        <dbReference type="Proteomes" id="UP000032417"/>
    </source>
</evidence>
<evidence type="ECO:0000256" key="2">
    <source>
        <dbReference type="ARBA" id="ARBA00022598"/>
    </source>
</evidence>
<reference evidence="4 5" key="1">
    <citation type="submission" date="2014-08" db="EMBL/GenBank/DDBJ databases">
        <authorList>
            <person name="Wibberg D."/>
        </authorList>
    </citation>
    <scope>NUCLEOTIDE SEQUENCE [LARGE SCALE GENOMIC DNA]</scope>
    <source>
        <strain evidence="5">ING2-E5B</strain>
    </source>
</reference>
<keyword evidence="5" id="KW-1185">Reference proteome</keyword>